<dbReference type="PROSITE" id="PS50005">
    <property type="entry name" value="TPR"/>
    <property type="match status" value="1"/>
</dbReference>
<reference evidence="5 6" key="1">
    <citation type="journal article" date="2009" name="Nat. Genet.">
        <title>The genome of the cucumber, Cucumis sativus L.</title>
        <authorList>
            <person name="Huang S."/>
            <person name="Li R."/>
            <person name="Zhang Z."/>
            <person name="Li L."/>
            <person name="Gu X."/>
            <person name="Fan W."/>
            <person name="Lucas W.J."/>
            <person name="Wang X."/>
            <person name="Xie B."/>
            <person name="Ni P."/>
            <person name="Ren Y."/>
            <person name="Zhu H."/>
            <person name="Li J."/>
            <person name="Lin K."/>
            <person name="Jin W."/>
            <person name="Fei Z."/>
            <person name="Li G."/>
            <person name="Staub J."/>
            <person name="Kilian A."/>
            <person name="van der Vossen E.A."/>
            <person name="Wu Y."/>
            <person name="Guo J."/>
            <person name="He J."/>
            <person name="Jia Z."/>
            <person name="Ren Y."/>
            <person name="Tian G."/>
            <person name="Lu Y."/>
            <person name="Ruan J."/>
            <person name="Qian W."/>
            <person name="Wang M."/>
            <person name="Huang Q."/>
            <person name="Li B."/>
            <person name="Xuan Z."/>
            <person name="Cao J."/>
            <person name="Asan"/>
            <person name="Wu Z."/>
            <person name="Zhang J."/>
            <person name="Cai Q."/>
            <person name="Bai Y."/>
            <person name="Zhao B."/>
            <person name="Han Y."/>
            <person name="Li Y."/>
            <person name="Li X."/>
            <person name="Wang S."/>
            <person name="Shi Q."/>
            <person name="Liu S."/>
            <person name="Cho W.K."/>
            <person name="Kim J.Y."/>
            <person name="Xu Y."/>
            <person name="Heller-Uszynska K."/>
            <person name="Miao H."/>
            <person name="Cheng Z."/>
            <person name="Zhang S."/>
            <person name="Wu J."/>
            <person name="Yang Y."/>
            <person name="Kang H."/>
            <person name="Li M."/>
            <person name="Liang H."/>
            <person name="Ren X."/>
            <person name="Shi Z."/>
            <person name="Wen M."/>
            <person name="Jian M."/>
            <person name="Yang H."/>
            <person name="Zhang G."/>
            <person name="Yang Z."/>
            <person name="Chen R."/>
            <person name="Liu S."/>
            <person name="Li J."/>
            <person name="Ma L."/>
            <person name="Liu H."/>
            <person name="Zhou Y."/>
            <person name="Zhao J."/>
            <person name="Fang X."/>
            <person name="Li G."/>
            <person name="Fang L."/>
            <person name="Li Y."/>
            <person name="Liu D."/>
            <person name="Zheng H."/>
            <person name="Zhang Y."/>
            <person name="Qin N."/>
            <person name="Li Z."/>
            <person name="Yang G."/>
            <person name="Yang S."/>
            <person name="Bolund L."/>
            <person name="Kristiansen K."/>
            <person name="Zheng H."/>
            <person name="Li S."/>
            <person name="Zhang X."/>
            <person name="Yang H."/>
            <person name="Wang J."/>
            <person name="Sun R."/>
            <person name="Zhang B."/>
            <person name="Jiang S."/>
            <person name="Wang J."/>
            <person name="Du Y."/>
            <person name="Li S."/>
        </authorList>
    </citation>
    <scope>NUCLEOTIDE SEQUENCE [LARGE SCALE GENOMIC DNA]</scope>
    <source>
        <strain evidence="6">cv. 9930</strain>
    </source>
</reference>
<keyword evidence="2 3" id="KW-0802">TPR repeat</keyword>
<accession>A0A0A0LPL8</accession>
<dbReference type="PANTHER" id="PTHR44858">
    <property type="entry name" value="TETRATRICOPEPTIDE REPEAT PROTEIN 6"/>
    <property type="match status" value="1"/>
</dbReference>
<dbReference type="Pfam" id="PF13181">
    <property type="entry name" value="TPR_8"/>
    <property type="match status" value="1"/>
</dbReference>
<feature type="repeat" description="TPR" evidence="3">
    <location>
        <begin position="165"/>
        <end position="198"/>
    </location>
</feature>
<evidence type="ECO:0000256" key="2">
    <source>
        <dbReference type="ARBA" id="ARBA00022803"/>
    </source>
</evidence>
<dbReference type="InterPro" id="IPR019734">
    <property type="entry name" value="TPR_rpt"/>
</dbReference>
<dbReference type="InterPro" id="IPR011990">
    <property type="entry name" value="TPR-like_helical_dom_sf"/>
</dbReference>
<dbReference type="Proteomes" id="UP000029981">
    <property type="component" value="Chromosome 2"/>
</dbReference>
<evidence type="ECO:0000313" key="5">
    <source>
        <dbReference type="EMBL" id="KGN62747.1"/>
    </source>
</evidence>
<reference evidence="5 6" key="4">
    <citation type="journal article" date="2011" name="BMC Genomics">
        <title>RNA-Seq improves annotation of protein-coding genes in the cucumber genome.</title>
        <authorList>
            <person name="Li Z."/>
            <person name="Zhang Z."/>
            <person name="Yan P."/>
            <person name="Huang S."/>
            <person name="Fei Z."/>
            <person name="Lin K."/>
        </authorList>
    </citation>
    <scope>NUCLEOTIDE SEQUENCE [LARGE SCALE GENOMIC DNA]</scope>
    <source>
        <strain evidence="6">cv. 9930</strain>
    </source>
</reference>
<feature type="transmembrane region" description="Helical" evidence="4">
    <location>
        <begin position="6"/>
        <end position="26"/>
    </location>
</feature>
<gene>
    <name evidence="5" type="ORF">Csa_2G370460</name>
</gene>
<name>A0A0A0LPL8_CUCSA</name>
<evidence type="ECO:0000256" key="3">
    <source>
        <dbReference type="PROSITE-ProRule" id="PRU00339"/>
    </source>
</evidence>
<sequence>MVTDILLQIALILVMVVMFLAMHNIPQRYFAKLRLRFRSNVESKRHFVRGAQLLARARSAPSRSSATSLAEEVVAEANKAIALDPKDAAAHILKALALDTQGFKTSALESLDTALSPLVAKSLSDEERGDALFKRAELKMSTNRRALVDSALADLTESVTLSQNANSYYWLGKCYETKKLREEAKKAYEEALNIEPRLSNAREALERLSSSQSS</sequence>
<protein>
    <submittedName>
        <fullName evidence="5">Uncharacterized protein</fullName>
    </submittedName>
</protein>
<keyword evidence="4" id="KW-0812">Transmembrane</keyword>
<keyword evidence="4" id="KW-1133">Transmembrane helix</keyword>
<proteinExistence type="predicted"/>
<keyword evidence="4" id="KW-0472">Membrane</keyword>
<reference evidence="5 6" key="3">
    <citation type="journal article" date="2010" name="BMC Genomics">
        <title>Transcriptome sequencing and comparative analysis of cucumber flowers with different sex types.</title>
        <authorList>
            <person name="Guo S."/>
            <person name="Zheng Y."/>
            <person name="Joung J.G."/>
            <person name="Liu S."/>
            <person name="Zhang Z."/>
            <person name="Crasta O.R."/>
            <person name="Sobral B.W."/>
            <person name="Xu Y."/>
            <person name="Huang S."/>
            <person name="Fei Z."/>
        </authorList>
    </citation>
    <scope>NUCLEOTIDE SEQUENCE [LARGE SCALE GENOMIC DNA]</scope>
    <source>
        <strain evidence="6">cv. 9930</strain>
    </source>
</reference>
<dbReference type="OMA" id="AMHNIPQ"/>
<reference evidence="5 6" key="2">
    <citation type="journal article" date="2009" name="PLoS ONE">
        <title>An integrated genetic and cytogenetic map of the cucumber genome.</title>
        <authorList>
            <person name="Ren Y."/>
            <person name="Zhang Z."/>
            <person name="Liu J."/>
            <person name="Staub J.E."/>
            <person name="Han Y."/>
            <person name="Cheng Z."/>
            <person name="Li X."/>
            <person name="Lu J."/>
            <person name="Miao H."/>
            <person name="Kang H."/>
            <person name="Xie B."/>
            <person name="Gu X."/>
            <person name="Wang X."/>
            <person name="Du Y."/>
            <person name="Jin W."/>
            <person name="Huang S."/>
        </authorList>
    </citation>
    <scope>NUCLEOTIDE SEQUENCE [LARGE SCALE GENOMIC DNA]</scope>
    <source>
        <strain evidence="6">cv. 9930</strain>
    </source>
</reference>
<dbReference type="Gramene" id="KGN62747">
    <property type="protein sequence ID" value="KGN62747"/>
    <property type="gene ID" value="Csa_2G370460"/>
</dbReference>
<dbReference type="InterPro" id="IPR050498">
    <property type="entry name" value="Ycf3"/>
</dbReference>
<keyword evidence="6" id="KW-1185">Reference proteome</keyword>
<dbReference type="SUPFAM" id="SSF48452">
    <property type="entry name" value="TPR-like"/>
    <property type="match status" value="1"/>
</dbReference>
<dbReference type="OrthoDB" id="1893133at2759"/>
<dbReference type="KEGG" id="csv:101214199"/>
<dbReference type="Gene3D" id="1.25.40.10">
    <property type="entry name" value="Tetratricopeptide repeat domain"/>
    <property type="match status" value="2"/>
</dbReference>
<evidence type="ECO:0000313" key="6">
    <source>
        <dbReference type="Proteomes" id="UP000029981"/>
    </source>
</evidence>
<evidence type="ECO:0000256" key="1">
    <source>
        <dbReference type="ARBA" id="ARBA00022737"/>
    </source>
</evidence>
<dbReference type="EMBL" id="CM002923">
    <property type="protein sequence ID" value="KGN62747.1"/>
    <property type="molecule type" value="Genomic_DNA"/>
</dbReference>
<dbReference type="eggNOG" id="ENOG502RXHU">
    <property type="taxonomic scope" value="Eukaryota"/>
</dbReference>
<dbReference type="PANTHER" id="PTHR44858:SF1">
    <property type="entry name" value="UDP-N-ACETYLGLUCOSAMINE--PEPTIDE N-ACETYLGLUCOSAMINYLTRANSFERASE SPINDLY-RELATED"/>
    <property type="match status" value="1"/>
</dbReference>
<evidence type="ECO:0000256" key="4">
    <source>
        <dbReference type="SAM" id="Phobius"/>
    </source>
</evidence>
<organism evidence="5 6">
    <name type="scientific">Cucumis sativus</name>
    <name type="common">Cucumber</name>
    <dbReference type="NCBI Taxonomy" id="3659"/>
    <lineage>
        <taxon>Eukaryota</taxon>
        <taxon>Viridiplantae</taxon>
        <taxon>Streptophyta</taxon>
        <taxon>Embryophyta</taxon>
        <taxon>Tracheophyta</taxon>
        <taxon>Spermatophyta</taxon>
        <taxon>Magnoliopsida</taxon>
        <taxon>eudicotyledons</taxon>
        <taxon>Gunneridae</taxon>
        <taxon>Pentapetalae</taxon>
        <taxon>rosids</taxon>
        <taxon>fabids</taxon>
        <taxon>Cucurbitales</taxon>
        <taxon>Cucurbitaceae</taxon>
        <taxon>Benincaseae</taxon>
        <taxon>Cucumis</taxon>
    </lineage>
</organism>
<dbReference type="AlphaFoldDB" id="A0A0A0LPL8"/>
<keyword evidence="1" id="KW-0677">Repeat</keyword>
<dbReference type="STRING" id="3659.A0A0A0LPL8"/>